<sequence>MLKTDLAASGTAASIVAVLELVAFCTFVCTCVCSSAESCGSLCGFCFFLEGMPFSFSVLICETQKLYCCIAETHLVHKASFQTPNRVFFLLVCHHLL</sequence>
<accession>A0A4D5RZC4</accession>
<evidence type="ECO:0000313" key="1">
    <source>
        <dbReference type="EMBL" id="MOY42588.1"/>
    </source>
</evidence>
<organism evidence="1">
    <name type="scientific">Ixodes scapularis</name>
    <name type="common">Black-legged tick</name>
    <name type="synonym">Deer tick</name>
    <dbReference type="NCBI Taxonomy" id="6945"/>
    <lineage>
        <taxon>Eukaryota</taxon>
        <taxon>Metazoa</taxon>
        <taxon>Ecdysozoa</taxon>
        <taxon>Arthropoda</taxon>
        <taxon>Chelicerata</taxon>
        <taxon>Arachnida</taxon>
        <taxon>Acari</taxon>
        <taxon>Parasitiformes</taxon>
        <taxon>Ixodida</taxon>
        <taxon>Ixodoidea</taxon>
        <taxon>Ixodidae</taxon>
        <taxon>Ixodinae</taxon>
        <taxon>Ixodes</taxon>
    </lineage>
</organism>
<reference evidence="1" key="1">
    <citation type="submission" date="2019-04" db="EMBL/GenBank/DDBJ databases">
        <title>An insight into the mialome of Ixodes scapularis.</title>
        <authorList>
            <person name="Ribeiro J.M."/>
            <person name="Mather T.N."/>
            <person name="Karim S."/>
        </authorList>
    </citation>
    <scope>NUCLEOTIDE SEQUENCE</scope>
</reference>
<dbReference type="AlphaFoldDB" id="A0A4D5RZC4"/>
<dbReference type="EMBL" id="GHJT01008617">
    <property type="protein sequence ID" value="MOY42588.1"/>
    <property type="molecule type" value="Transcribed_RNA"/>
</dbReference>
<protein>
    <submittedName>
        <fullName evidence="1">Putative secreted protein</fullName>
    </submittedName>
</protein>
<proteinExistence type="predicted"/>
<name>A0A4D5RZC4_IXOSC</name>